<sequence length="239" mass="25631">MSQRHATAPGPRTTKPCRSGVAFRPRQRLGSALRTSKRLQRFAGARRLGGCRSRWGRTGSTGRRRWLRSSTTPSRGTSWCCCWTGHQLAAIDSLAGGPVLGLFASGYMTTKYQPLIATAAGSGSITYRRLPNSRGDEPTLAEMTSTALQLVDNPNGFFMQVESAQTGKGAHDGNICGSLGQVSEADKALEVLLEYQRTHPDTLIVVTADHGDATQIVRPGEAKAYGTLQTADGDPIRIG</sequence>
<comment type="cofactor">
    <cofactor evidence="2">
        <name>Mg(2+)</name>
        <dbReference type="ChEBI" id="CHEBI:18420"/>
    </cofactor>
    <text evidence="2">Binds 1 Mg(2+) ion.</text>
</comment>
<feature type="binding site" evidence="2">
    <location>
        <position position="171"/>
    </location>
    <ligand>
        <name>Zn(2+)</name>
        <dbReference type="ChEBI" id="CHEBI:29105"/>
        <label>2</label>
    </ligand>
</feature>
<keyword evidence="5" id="KW-1185">Reference proteome</keyword>
<dbReference type="PANTHER" id="PTHR11596:SF5">
    <property type="entry name" value="ALKALINE PHOSPHATASE"/>
    <property type="match status" value="1"/>
</dbReference>
<keyword evidence="4" id="KW-0378">Hydrolase</keyword>
<evidence type="ECO:0000256" key="2">
    <source>
        <dbReference type="PIRSR" id="PIRSR601952-2"/>
    </source>
</evidence>
<dbReference type="AlphaFoldDB" id="A0A9X3N6Q2"/>
<feature type="binding site" evidence="2">
    <location>
        <position position="209"/>
    </location>
    <ligand>
        <name>Zn(2+)</name>
        <dbReference type="ChEBI" id="CHEBI:29105"/>
        <label>2</label>
    </ligand>
</feature>
<dbReference type="PANTHER" id="PTHR11596">
    <property type="entry name" value="ALKALINE PHOSPHATASE"/>
    <property type="match status" value="1"/>
</dbReference>
<evidence type="ECO:0000256" key="3">
    <source>
        <dbReference type="SAM" id="MobiDB-lite"/>
    </source>
</evidence>
<gene>
    <name evidence="4" type="ORF">OJ997_00465</name>
</gene>
<dbReference type="EMBL" id="JAPDDP010000001">
    <property type="protein sequence ID" value="MDA0178751.1"/>
    <property type="molecule type" value="Genomic_DNA"/>
</dbReference>
<dbReference type="RefSeq" id="WP_270023006.1">
    <property type="nucleotide sequence ID" value="NZ_JAPDDP010000001.1"/>
</dbReference>
<name>A0A9X3N6Q2_9ACTN</name>
<accession>A0A9X3N6Q2</accession>
<dbReference type="Pfam" id="PF00245">
    <property type="entry name" value="Alk_phosphatase"/>
    <property type="match status" value="1"/>
</dbReference>
<dbReference type="GO" id="GO:0046872">
    <property type="term" value="F:metal ion binding"/>
    <property type="evidence" value="ECO:0007669"/>
    <property type="project" value="UniProtKB-KW"/>
</dbReference>
<evidence type="ECO:0000313" key="4">
    <source>
        <dbReference type="EMBL" id="MDA0178751.1"/>
    </source>
</evidence>
<feature type="binding site" evidence="2">
    <location>
        <position position="210"/>
    </location>
    <ligand>
        <name>Zn(2+)</name>
        <dbReference type="ChEBI" id="CHEBI:29105"/>
        <label>2</label>
    </ligand>
</feature>
<dbReference type="InterPro" id="IPR017850">
    <property type="entry name" value="Alkaline_phosphatase_core_sf"/>
</dbReference>
<reference evidence="4" key="1">
    <citation type="submission" date="2022-10" db="EMBL/GenBank/DDBJ databases">
        <title>The WGS of Solirubrobacter phytolaccae KCTC 29190.</title>
        <authorList>
            <person name="Jiang Z."/>
        </authorList>
    </citation>
    <scope>NUCLEOTIDE SEQUENCE</scope>
    <source>
        <strain evidence="4">KCTC 29190</strain>
    </source>
</reference>
<comment type="cofactor">
    <cofactor evidence="2">
        <name>Zn(2+)</name>
        <dbReference type="ChEBI" id="CHEBI:29105"/>
    </cofactor>
    <text evidence="2">Binds 2 Zn(2+) ions.</text>
</comment>
<dbReference type="EC" id="3.1.3.1" evidence="4"/>
<dbReference type="GO" id="GO:0004035">
    <property type="term" value="F:alkaline phosphatase activity"/>
    <property type="evidence" value="ECO:0007669"/>
    <property type="project" value="UniProtKB-EC"/>
</dbReference>
<dbReference type="Gene3D" id="3.40.720.10">
    <property type="entry name" value="Alkaline Phosphatase, subunit A"/>
    <property type="match status" value="1"/>
</dbReference>
<proteinExistence type="predicted"/>
<dbReference type="Proteomes" id="UP001147653">
    <property type="component" value="Unassembled WGS sequence"/>
</dbReference>
<organism evidence="4 5">
    <name type="scientific">Solirubrobacter phytolaccae</name>
    <dbReference type="NCBI Taxonomy" id="1404360"/>
    <lineage>
        <taxon>Bacteria</taxon>
        <taxon>Bacillati</taxon>
        <taxon>Actinomycetota</taxon>
        <taxon>Thermoleophilia</taxon>
        <taxon>Solirubrobacterales</taxon>
        <taxon>Solirubrobacteraceae</taxon>
        <taxon>Solirubrobacter</taxon>
    </lineage>
</organism>
<protein>
    <submittedName>
        <fullName evidence="4">Alkaline phosphatase</fullName>
        <ecNumber evidence="4">3.1.3.1</ecNumber>
    </submittedName>
</protein>
<keyword evidence="2" id="KW-0460">Magnesium</keyword>
<keyword evidence="2" id="KW-0479">Metal-binding</keyword>
<feature type="binding site" evidence="2">
    <location>
        <position position="162"/>
    </location>
    <ligand>
        <name>Mg(2+)</name>
        <dbReference type="ChEBI" id="CHEBI:18420"/>
    </ligand>
</feature>
<evidence type="ECO:0000313" key="5">
    <source>
        <dbReference type="Proteomes" id="UP001147653"/>
    </source>
</evidence>
<dbReference type="InterPro" id="IPR001952">
    <property type="entry name" value="Alkaline_phosphatase"/>
</dbReference>
<keyword evidence="2" id="KW-0862">Zinc</keyword>
<evidence type="ECO:0000256" key="1">
    <source>
        <dbReference type="ARBA" id="ARBA00022553"/>
    </source>
</evidence>
<comment type="caution">
    <text evidence="4">The sequence shown here is derived from an EMBL/GenBank/DDBJ whole genome shotgun (WGS) entry which is preliminary data.</text>
</comment>
<feature type="region of interest" description="Disordered" evidence="3">
    <location>
        <begin position="1"/>
        <end position="20"/>
    </location>
</feature>
<keyword evidence="1" id="KW-0597">Phosphoprotein</keyword>
<dbReference type="SUPFAM" id="SSF53649">
    <property type="entry name" value="Alkaline phosphatase-like"/>
    <property type="match status" value="1"/>
</dbReference>